<protein>
    <recommendedName>
        <fullName evidence="4">Peptide methionine sulfoxide reductase MsrA</fullName>
        <shortName evidence="4">Protein-methionine-S-oxide reductase</shortName>
        <ecNumber evidence="4">1.8.4.11</ecNumber>
    </recommendedName>
    <alternativeName>
        <fullName evidence="4">Peptide-methionine (S)-S-oxide reductase</fullName>
        <shortName evidence="4">Peptide Met(O) reductase</shortName>
    </alternativeName>
</protein>
<dbReference type="AlphaFoldDB" id="A0A5C7DST6"/>
<dbReference type="PANTHER" id="PTHR43774:SF1">
    <property type="entry name" value="PEPTIDE METHIONINE SULFOXIDE REDUCTASE MSRA 2"/>
    <property type="match status" value="1"/>
</dbReference>
<dbReference type="Gene3D" id="3.30.1060.10">
    <property type="entry name" value="Peptide methionine sulphoxide reductase MsrA"/>
    <property type="match status" value="1"/>
</dbReference>
<comment type="catalytic activity">
    <reaction evidence="2 4">
        <text>L-methionyl-[protein] + [thioredoxin]-disulfide + H2O = L-methionyl-(S)-S-oxide-[protein] + [thioredoxin]-dithiol</text>
        <dbReference type="Rhea" id="RHEA:14217"/>
        <dbReference type="Rhea" id="RHEA-COMP:10698"/>
        <dbReference type="Rhea" id="RHEA-COMP:10700"/>
        <dbReference type="Rhea" id="RHEA-COMP:12313"/>
        <dbReference type="Rhea" id="RHEA-COMP:12315"/>
        <dbReference type="ChEBI" id="CHEBI:15377"/>
        <dbReference type="ChEBI" id="CHEBI:16044"/>
        <dbReference type="ChEBI" id="CHEBI:29950"/>
        <dbReference type="ChEBI" id="CHEBI:44120"/>
        <dbReference type="ChEBI" id="CHEBI:50058"/>
        <dbReference type="EC" id="1.8.4.11"/>
    </reaction>
</comment>
<dbReference type="PANTHER" id="PTHR43774">
    <property type="entry name" value="PEPTIDE METHIONINE SULFOXIDE REDUCTASE"/>
    <property type="match status" value="1"/>
</dbReference>
<evidence type="ECO:0000256" key="2">
    <source>
        <dbReference type="ARBA" id="ARBA00047806"/>
    </source>
</evidence>
<evidence type="ECO:0000256" key="1">
    <source>
        <dbReference type="ARBA" id="ARBA00023002"/>
    </source>
</evidence>
<accession>A0A5C7DST6</accession>
<evidence type="ECO:0000313" key="6">
    <source>
        <dbReference type="EMBL" id="TXE86406.1"/>
    </source>
</evidence>
<sequence>MNYKEIILGGGCFWCIEAVFERIKGVIDTEVGYSGGADNPTYKSVCNGDNNIEVVKIIYDKNQISLKQILTIFFDIHDPTSKDKQGADEGIQYRSAIFYQDDEDFKIITQFLQNAQKNYTKVIVTQILKLEKYYKGEDYHQKYFTKNPNQTYCQFVIAPKVQKINLYDKELSKS</sequence>
<dbReference type="NCBIfam" id="TIGR00401">
    <property type="entry name" value="msrA"/>
    <property type="match status" value="1"/>
</dbReference>
<evidence type="ECO:0000256" key="4">
    <source>
        <dbReference type="HAMAP-Rule" id="MF_01401"/>
    </source>
</evidence>
<proteinExistence type="inferred from homology"/>
<gene>
    <name evidence="4 6" type="primary">msrA</name>
    <name evidence="6" type="ORF">FPD38_07100</name>
</gene>
<evidence type="ECO:0000259" key="5">
    <source>
        <dbReference type="Pfam" id="PF01625"/>
    </source>
</evidence>
<dbReference type="InterPro" id="IPR002569">
    <property type="entry name" value="Met_Sox_Rdtase_MsrA_dom"/>
</dbReference>
<keyword evidence="1 4" id="KW-0560">Oxidoreductase</keyword>
<dbReference type="RefSeq" id="WP_147556024.1">
    <property type="nucleotide sequence ID" value="NZ_VOWJ01000031.1"/>
</dbReference>
<dbReference type="EMBL" id="VOWJ01000031">
    <property type="protein sequence ID" value="TXE86406.1"/>
    <property type="molecule type" value="Genomic_DNA"/>
</dbReference>
<dbReference type="InterPro" id="IPR036509">
    <property type="entry name" value="Met_Sox_Rdtase_MsrA_sf"/>
</dbReference>
<dbReference type="GO" id="GO:0008113">
    <property type="term" value="F:peptide-methionine (S)-S-oxide reductase activity"/>
    <property type="evidence" value="ECO:0007669"/>
    <property type="project" value="UniProtKB-UniRule"/>
</dbReference>
<comment type="function">
    <text evidence="4">Has an important function as a repair enzyme for proteins that have been inactivated by oxidation. Catalyzes the reversible oxidation-reduction of methionine sulfoxide in proteins to methionine.</text>
</comment>
<dbReference type="Proteomes" id="UP000321629">
    <property type="component" value="Unassembled WGS sequence"/>
</dbReference>
<dbReference type="SUPFAM" id="SSF55068">
    <property type="entry name" value="Peptide methionine sulfoxide reductase"/>
    <property type="match status" value="1"/>
</dbReference>
<dbReference type="Pfam" id="PF01625">
    <property type="entry name" value="PMSR"/>
    <property type="match status" value="1"/>
</dbReference>
<dbReference type="GO" id="GO:0033744">
    <property type="term" value="F:L-methionine:thioredoxin-disulfide S-oxidoreductase activity"/>
    <property type="evidence" value="ECO:0007669"/>
    <property type="project" value="RHEA"/>
</dbReference>
<organism evidence="6 7">
    <name type="scientific">Campylobacter volucris</name>
    <dbReference type="NCBI Taxonomy" id="1031542"/>
    <lineage>
        <taxon>Bacteria</taxon>
        <taxon>Pseudomonadati</taxon>
        <taxon>Campylobacterota</taxon>
        <taxon>Epsilonproteobacteria</taxon>
        <taxon>Campylobacterales</taxon>
        <taxon>Campylobacteraceae</taxon>
        <taxon>Campylobacter</taxon>
    </lineage>
</organism>
<comment type="similarity">
    <text evidence="4">Belongs to the MsrA Met sulfoxide reductase family.</text>
</comment>
<dbReference type="HAMAP" id="MF_01401">
    <property type="entry name" value="MsrA"/>
    <property type="match status" value="1"/>
</dbReference>
<comment type="caution">
    <text evidence="6">The sequence shown here is derived from an EMBL/GenBank/DDBJ whole genome shotgun (WGS) entry which is preliminary data.</text>
</comment>
<comment type="catalytic activity">
    <reaction evidence="3 4">
        <text>[thioredoxin]-disulfide + L-methionine + H2O = L-methionine (S)-S-oxide + [thioredoxin]-dithiol</text>
        <dbReference type="Rhea" id="RHEA:19993"/>
        <dbReference type="Rhea" id="RHEA-COMP:10698"/>
        <dbReference type="Rhea" id="RHEA-COMP:10700"/>
        <dbReference type="ChEBI" id="CHEBI:15377"/>
        <dbReference type="ChEBI" id="CHEBI:29950"/>
        <dbReference type="ChEBI" id="CHEBI:50058"/>
        <dbReference type="ChEBI" id="CHEBI:57844"/>
        <dbReference type="ChEBI" id="CHEBI:58772"/>
        <dbReference type="EC" id="1.8.4.11"/>
    </reaction>
</comment>
<evidence type="ECO:0000313" key="7">
    <source>
        <dbReference type="Proteomes" id="UP000321629"/>
    </source>
</evidence>
<name>A0A5C7DST6_9BACT</name>
<reference evidence="6 7" key="1">
    <citation type="submission" date="2019-07" db="EMBL/GenBank/DDBJ databases">
        <title>Rapid identification of Enteric Bacteria from Whole Genome Sequences (WGS) using Average Nucleotide Identity (ANI).</title>
        <authorList>
            <person name="Lane C."/>
        </authorList>
    </citation>
    <scope>NUCLEOTIDE SEQUENCE [LARGE SCALE GENOMIC DNA]</scope>
    <source>
        <strain evidence="6 7">2016D-0084</strain>
    </source>
</reference>
<dbReference type="EC" id="1.8.4.11" evidence="4"/>
<evidence type="ECO:0000256" key="3">
    <source>
        <dbReference type="ARBA" id="ARBA00048782"/>
    </source>
</evidence>
<feature type="domain" description="Peptide methionine sulphoxide reductase MsrA" evidence="5">
    <location>
        <begin position="5"/>
        <end position="154"/>
    </location>
</feature>
<feature type="active site" evidence="4">
    <location>
        <position position="12"/>
    </location>
</feature>